<gene>
    <name evidence="1" type="ORF">HSR121_2045</name>
</gene>
<accession>A0A897N0Z8</accession>
<evidence type="ECO:0000313" key="2">
    <source>
        <dbReference type="Proteomes" id="UP000663525"/>
    </source>
</evidence>
<dbReference type="AlphaFoldDB" id="A0A897N0Z8"/>
<reference evidence="1" key="1">
    <citation type="submission" date="2020-11" db="EMBL/GenBank/DDBJ databases">
        <title>Carbohydrate-dependent, anaerobic sulfur respiration: A novel catabolism in halophilic archaea.</title>
        <authorList>
            <person name="Sorokin D.Y."/>
            <person name="Messina E."/>
            <person name="Smedile F."/>
            <person name="La Cono V."/>
            <person name="Hallsworth J.E."/>
            <person name="Yakimov M.M."/>
        </authorList>
    </citation>
    <scope>NUCLEOTIDE SEQUENCE</scope>
    <source>
        <strain evidence="1">HSR12-1</strain>
    </source>
</reference>
<evidence type="ECO:0000313" key="1">
    <source>
        <dbReference type="EMBL" id="QSG06377.1"/>
    </source>
</evidence>
<name>A0A897N0Z8_9EURY</name>
<proteinExistence type="predicted"/>
<dbReference type="Proteomes" id="UP000663525">
    <property type="component" value="Chromosome"/>
</dbReference>
<organism evidence="1 2">
    <name type="scientific">Halapricum desulfuricans</name>
    <dbReference type="NCBI Taxonomy" id="2841257"/>
    <lineage>
        <taxon>Archaea</taxon>
        <taxon>Methanobacteriati</taxon>
        <taxon>Methanobacteriota</taxon>
        <taxon>Stenosarchaea group</taxon>
        <taxon>Halobacteria</taxon>
        <taxon>Halobacteriales</taxon>
        <taxon>Haloarculaceae</taxon>
        <taxon>Halapricum</taxon>
    </lineage>
</organism>
<protein>
    <submittedName>
        <fullName evidence="1">Uncharacterized protein</fullName>
    </submittedName>
</protein>
<dbReference type="EMBL" id="CP064787">
    <property type="protein sequence ID" value="QSG06377.1"/>
    <property type="molecule type" value="Genomic_DNA"/>
</dbReference>
<sequence length="76" mass="8543">MKRVYDSVRYIHEKTGGIGYGGLRVGIVGGTCEECGYDRLLEFQRLTPGEETVTKRYCNNPGCSEYHRGKAVIPEQ</sequence>